<name>A0ABS1PT74_9ACTN</name>
<feature type="transmembrane region" description="Helical" evidence="1">
    <location>
        <begin position="25"/>
        <end position="47"/>
    </location>
</feature>
<reference evidence="2 3" key="1">
    <citation type="submission" date="2021-01" db="EMBL/GenBank/DDBJ databases">
        <title>WGS of actinomycetes isolated from Thailand.</title>
        <authorList>
            <person name="Thawai C."/>
        </authorList>
    </citation>
    <scope>NUCLEOTIDE SEQUENCE [LARGE SCALE GENOMIC DNA]</scope>
    <source>
        <strain evidence="2 3">CA3R110</strain>
    </source>
</reference>
<evidence type="ECO:0000313" key="2">
    <source>
        <dbReference type="EMBL" id="MBL1115320.1"/>
    </source>
</evidence>
<proteinExistence type="predicted"/>
<protein>
    <submittedName>
        <fullName evidence="2">SpoIIE family protein phosphatase</fullName>
    </submittedName>
</protein>
<dbReference type="EMBL" id="JAERRG010000009">
    <property type="protein sequence ID" value="MBL1115320.1"/>
    <property type="molecule type" value="Genomic_DNA"/>
</dbReference>
<dbReference type="InterPro" id="IPR036457">
    <property type="entry name" value="PPM-type-like_dom_sf"/>
</dbReference>
<keyword evidence="1" id="KW-1133">Transmembrane helix</keyword>
<organism evidence="2 3">
    <name type="scientific">Streptomyces endocoffeicus</name>
    <dbReference type="NCBI Taxonomy" id="2898945"/>
    <lineage>
        <taxon>Bacteria</taxon>
        <taxon>Bacillati</taxon>
        <taxon>Actinomycetota</taxon>
        <taxon>Actinomycetes</taxon>
        <taxon>Kitasatosporales</taxon>
        <taxon>Streptomycetaceae</taxon>
        <taxon>Streptomyces</taxon>
    </lineage>
</organism>
<keyword evidence="1" id="KW-0472">Membrane</keyword>
<gene>
    <name evidence="2" type="ORF">JK364_23400</name>
</gene>
<evidence type="ECO:0000313" key="3">
    <source>
        <dbReference type="Proteomes" id="UP000621510"/>
    </source>
</evidence>
<keyword evidence="1" id="KW-0812">Transmembrane</keyword>
<dbReference type="Gene3D" id="3.60.40.10">
    <property type="entry name" value="PPM-type phosphatase domain"/>
    <property type="match status" value="1"/>
</dbReference>
<accession>A0ABS1PT74</accession>
<dbReference type="Proteomes" id="UP000621510">
    <property type="component" value="Unassembled WGS sequence"/>
</dbReference>
<evidence type="ECO:0000256" key="1">
    <source>
        <dbReference type="SAM" id="Phobius"/>
    </source>
</evidence>
<dbReference type="SUPFAM" id="SSF81606">
    <property type="entry name" value="PP2C-like"/>
    <property type="match status" value="1"/>
</dbReference>
<keyword evidence="3" id="KW-1185">Reference proteome</keyword>
<sequence>MCAAVVDGAGHHEEVVDFARHAPSAIALMGMAMGGLVGLTAAGRMAAAYGRPPHMSAVVASMEPGRPTSVHWIGDCRAYGWDGAALTLWSTDQTMGEWLRWNGDKTIEIVPVEVAETQDNWARLGLAQATEMTCRQVEIPEDVPLVLLVSDGISDQVDLETVEALCRDHADAPQALADALVTAAEGEKEEKTGDLYRDDATVVVLRHR</sequence>
<comment type="caution">
    <text evidence="2">The sequence shown here is derived from an EMBL/GenBank/DDBJ whole genome shotgun (WGS) entry which is preliminary data.</text>
</comment>